<dbReference type="OrthoDB" id="4164516at2"/>
<dbReference type="InterPro" id="IPR036388">
    <property type="entry name" value="WH-like_DNA-bd_sf"/>
</dbReference>
<keyword evidence="1" id="KW-0805">Transcription regulation</keyword>
<dbReference type="STRING" id="58114.SAMN05216270_12725"/>
<feature type="domain" description="HTH gntR-type" evidence="5">
    <location>
        <begin position="10"/>
        <end position="77"/>
    </location>
</feature>
<sequence>MGETRNRNGTGLHEPVLEKLGMEIASGELPAGHVLTLDGIQERFAVSRTVAREAMRILESMGLVESRRRVGITVRPIEDWNVFDPRVIWWRLSGPGYGAQLRTLTELRIAVEPLAAGAAARAATNAQRSRIVELAAILRRLGEAAELTEFMERDVEFHVLLLQASGNEMFGALADSVAAVLRGRTQLGLMPHRPVPEALDLHEEVARAVAAGRSADAERAMSELLGEVRGAMLPGLGFKPPNPGNTPHAAYDRASGMGPAQRDVGGRAPAHGNGRPPSVARETAVRCNGKGPSLRLVVGEACFSATRAAWFGRIRGETVHPVRRRAPPTGGNVFVRQHGVSPGLTREAHAVTD</sequence>
<evidence type="ECO:0000313" key="6">
    <source>
        <dbReference type="EMBL" id="SDE53562.1"/>
    </source>
</evidence>
<dbReference type="EMBL" id="FNAD01000027">
    <property type="protein sequence ID" value="SDE53562.1"/>
    <property type="molecule type" value="Genomic_DNA"/>
</dbReference>
<dbReference type="Proteomes" id="UP000198949">
    <property type="component" value="Unassembled WGS sequence"/>
</dbReference>
<evidence type="ECO:0000256" key="4">
    <source>
        <dbReference type="SAM" id="MobiDB-lite"/>
    </source>
</evidence>
<dbReference type="SMART" id="SM00895">
    <property type="entry name" value="FCD"/>
    <property type="match status" value="1"/>
</dbReference>
<proteinExistence type="predicted"/>
<dbReference type="Pfam" id="PF07729">
    <property type="entry name" value="FCD"/>
    <property type="match status" value="1"/>
</dbReference>
<dbReference type="Pfam" id="PF00392">
    <property type="entry name" value="GntR"/>
    <property type="match status" value="1"/>
</dbReference>
<dbReference type="InterPro" id="IPR011711">
    <property type="entry name" value="GntR_C"/>
</dbReference>
<gene>
    <name evidence="6" type="ORF">SAMN05216270_12725</name>
</gene>
<keyword evidence="3" id="KW-0804">Transcription</keyword>
<protein>
    <submittedName>
        <fullName evidence="6">DNA-binding transcriptional regulator, FadR family</fullName>
    </submittedName>
</protein>
<dbReference type="SMART" id="SM00345">
    <property type="entry name" value="HTH_GNTR"/>
    <property type="match status" value="1"/>
</dbReference>
<evidence type="ECO:0000259" key="5">
    <source>
        <dbReference type="PROSITE" id="PS50949"/>
    </source>
</evidence>
<evidence type="ECO:0000256" key="1">
    <source>
        <dbReference type="ARBA" id="ARBA00023015"/>
    </source>
</evidence>
<dbReference type="PROSITE" id="PS50949">
    <property type="entry name" value="HTH_GNTR"/>
    <property type="match status" value="1"/>
</dbReference>
<dbReference type="GO" id="GO:0003700">
    <property type="term" value="F:DNA-binding transcription factor activity"/>
    <property type="evidence" value="ECO:0007669"/>
    <property type="project" value="InterPro"/>
</dbReference>
<dbReference type="GO" id="GO:0003677">
    <property type="term" value="F:DNA binding"/>
    <property type="evidence" value="ECO:0007669"/>
    <property type="project" value="UniProtKB-KW"/>
</dbReference>
<dbReference type="SUPFAM" id="SSF46785">
    <property type="entry name" value="Winged helix' DNA-binding domain"/>
    <property type="match status" value="1"/>
</dbReference>
<keyword evidence="2 6" id="KW-0238">DNA-binding</keyword>
<accession>A0A1G7DQ26</accession>
<name>A0A1G7DQ26_9ACTN</name>
<evidence type="ECO:0000313" key="7">
    <source>
        <dbReference type="Proteomes" id="UP000198949"/>
    </source>
</evidence>
<evidence type="ECO:0000256" key="2">
    <source>
        <dbReference type="ARBA" id="ARBA00023125"/>
    </source>
</evidence>
<dbReference type="InterPro" id="IPR008920">
    <property type="entry name" value="TF_FadR/GntR_C"/>
</dbReference>
<feature type="region of interest" description="Disordered" evidence="4">
    <location>
        <begin position="240"/>
        <end position="282"/>
    </location>
</feature>
<keyword evidence="7" id="KW-1185">Reference proteome</keyword>
<dbReference type="InterPro" id="IPR000524">
    <property type="entry name" value="Tscrpt_reg_HTH_GntR"/>
</dbReference>
<evidence type="ECO:0000256" key="3">
    <source>
        <dbReference type="ARBA" id="ARBA00023163"/>
    </source>
</evidence>
<dbReference type="Gene3D" id="1.20.120.530">
    <property type="entry name" value="GntR ligand-binding domain-like"/>
    <property type="match status" value="1"/>
</dbReference>
<reference evidence="7" key="1">
    <citation type="submission" date="2016-10" db="EMBL/GenBank/DDBJ databases">
        <authorList>
            <person name="Varghese N."/>
            <person name="Submissions S."/>
        </authorList>
    </citation>
    <scope>NUCLEOTIDE SEQUENCE [LARGE SCALE GENOMIC DNA]</scope>
    <source>
        <strain evidence="7">CGMCC 4.3516</strain>
    </source>
</reference>
<dbReference type="InterPro" id="IPR036390">
    <property type="entry name" value="WH_DNA-bd_sf"/>
</dbReference>
<dbReference type="CDD" id="cd07377">
    <property type="entry name" value="WHTH_GntR"/>
    <property type="match status" value="1"/>
</dbReference>
<dbReference type="SUPFAM" id="SSF48008">
    <property type="entry name" value="GntR ligand-binding domain-like"/>
    <property type="match status" value="1"/>
</dbReference>
<organism evidence="6 7">
    <name type="scientific">Glycomyces harbinensis</name>
    <dbReference type="NCBI Taxonomy" id="58114"/>
    <lineage>
        <taxon>Bacteria</taxon>
        <taxon>Bacillati</taxon>
        <taxon>Actinomycetota</taxon>
        <taxon>Actinomycetes</taxon>
        <taxon>Glycomycetales</taxon>
        <taxon>Glycomycetaceae</taxon>
        <taxon>Glycomyces</taxon>
    </lineage>
</organism>
<dbReference type="AlphaFoldDB" id="A0A1G7DQ26"/>
<dbReference type="PANTHER" id="PTHR43537:SF44">
    <property type="entry name" value="GNTR FAMILY REGULATORY PROTEIN"/>
    <property type="match status" value="1"/>
</dbReference>
<dbReference type="PANTHER" id="PTHR43537">
    <property type="entry name" value="TRANSCRIPTIONAL REGULATOR, GNTR FAMILY"/>
    <property type="match status" value="1"/>
</dbReference>
<dbReference type="Gene3D" id="1.10.10.10">
    <property type="entry name" value="Winged helix-like DNA-binding domain superfamily/Winged helix DNA-binding domain"/>
    <property type="match status" value="1"/>
</dbReference>